<dbReference type="InterPro" id="IPR036179">
    <property type="entry name" value="Ig-like_dom_sf"/>
</dbReference>
<dbReference type="InterPro" id="IPR003599">
    <property type="entry name" value="Ig_sub"/>
</dbReference>
<feature type="domain" description="Ig-like" evidence="6">
    <location>
        <begin position="451"/>
        <end position="544"/>
    </location>
</feature>
<comment type="caution">
    <text evidence="7">The sequence shown here is derived from an EMBL/GenBank/DDBJ whole genome shotgun (WGS) entry which is preliminary data.</text>
</comment>
<feature type="compositionally biased region" description="Basic and acidic residues" evidence="4">
    <location>
        <begin position="715"/>
        <end position="727"/>
    </location>
</feature>
<accession>A0ABR0Y7Q1</accession>
<dbReference type="InterPro" id="IPR050488">
    <property type="entry name" value="Ig_Fc_receptor"/>
</dbReference>
<dbReference type="Pfam" id="PF13927">
    <property type="entry name" value="Ig_3"/>
    <property type="match status" value="2"/>
</dbReference>
<evidence type="ECO:0000256" key="4">
    <source>
        <dbReference type="SAM" id="MobiDB-lite"/>
    </source>
</evidence>
<proteinExistence type="predicted"/>
<dbReference type="InterPro" id="IPR013783">
    <property type="entry name" value="Ig-like_fold"/>
</dbReference>
<gene>
    <name evidence="7" type="ORF">HHUSO_G33491</name>
</gene>
<keyword evidence="5" id="KW-1133">Transmembrane helix</keyword>
<dbReference type="SMART" id="SM00408">
    <property type="entry name" value="IGc2"/>
    <property type="match status" value="4"/>
</dbReference>
<feature type="region of interest" description="Disordered" evidence="4">
    <location>
        <begin position="703"/>
        <end position="727"/>
    </location>
</feature>
<feature type="region of interest" description="Disordered" evidence="4">
    <location>
        <begin position="774"/>
        <end position="821"/>
    </location>
</feature>
<evidence type="ECO:0000256" key="5">
    <source>
        <dbReference type="SAM" id="Phobius"/>
    </source>
</evidence>
<keyword evidence="3" id="KW-0393">Immunoglobulin domain</keyword>
<feature type="compositionally biased region" description="Basic and acidic residues" evidence="4">
    <location>
        <begin position="774"/>
        <end position="784"/>
    </location>
</feature>
<feature type="transmembrane region" description="Helical" evidence="5">
    <location>
        <begin position="653"/>
        <end position="678"/>
    </location>
</feature>
<feature type="region of interest" description="Disordered" evidence="4">
    <location>
        <begin position="894"/>
        <end position="928"/>
    </location>
</feature>
<dbReference type="PROSITE" id="PS50835">
    <property type="entry name" value="IG_LIKE"/>
    <property type="match status" value="6"/>
</dbReference>
<dbReference type="Pfam" id="PF13895">
    <property type="entry name" value="Ig_2"/>
    <property type="match status" value="2"/>
</dbReference>
<feature type="domain" description="Ig-like" evidence="6">
    <location>
        <begin position="3"/>
        <end position="92"/>
    </location>
</feature>
<dbReference type="Gene3D" id="2.60.40.10">
    <property type="entry name" value="Immunoglobulins"/>
    <property type="match status" value="6"/>
</dbReference>
<evidence type="ECO:0000256" key="3">
    <source>
        <dbReference type="ARBA" id="ARBA00023319"/>
    </source>
</evidence>
<dbReference type="CDD" id="cd00096">
    <property type="entry name" value="Ig"/>
    <property type="match status" value="1"/>
</dbReference>
<dbReference type="SMART" id="SM00409">
    <property type="entry name" value="IG"/>
    <property type="match status" value="6"/>
</dbReference>
<name>A0ABR0Y7Q1_HUSHU</name>
<dbReference type="PANTHER" id="PTHR11481">
    <property type="entry name" value="IMMUNOGLOBULIN FC RECEPTOR"/>
    <property type="match status" value="1"/>
</dbReference>
<keyword evidence="8" id="KW-1185">Reference proteome</keyword>
<feature type="domain" description="Ig-like" evidence="6">
    <location>
        <begin position="550"/>
        <end position="647"/>
    </location>
</feature>
<dbReference type="Proteomes" id="UP001369086">
    <property type="component" value="Unassembled WGS sequence"/>
</dbReference>
<feature type="domain" description="Ig-like" evidence="6">
    <location>
        <begin position="187"/>
        <end position="271"/>
    </location>
</feature>
<dbReference type="EMBL" id="JAHFZB010000043">
    <property type="protein sequence ID" value="KAK6468672.1"/>
    <property type="molecule type" value="Genomic_DNA"/>
</dbReference>
<feature type="domain" description="Ig-like" evidence="6">
    <location>
        <begin position="347"/>
        <end position="443"/>
    </location>
</feature>
<evidence type="ECO:0000313" key="7">
    <source>
        <dbReference type="EMBL" id="KAK6468672.1"/>
    </source>
</evidence>
<dbReference type="SUPFAM" id="SSF48726">
    <property type="entry name" value="Immunoglobulin"/>
    <property type="match status" value="5"/>
</dbReference>
<evidence type="ECO:0000256" key="2">
    <source>
        <dbReference type="ARBA" id="ARBA00023157"/>
    </source>
</evidence>
<keyword evidence="2" id="KW-1015">Disulfide bond</keyword>
<organism evidence="7 8">
    <name type="scientific">Huso huso</name>
    <name type="common">Beluga</name>
    <name type="synonym">Acipenser huso</name>
    <dbReference type="NCBI Taxonomy" id="61971"/>
    <lineage>
        <taxon>Eukaryota</taxon>
        <taxon>Metazoa</taxon>
        <taxon>Chordata</taxon>
        <taxon>Craniata</taxon>
        <taxon>Vertebrata</taxon>
        <taxon>Euteleostomi</taxon>
        <taxon>Actinopterygii</taxon>
        <taxon>Chondrostei</taxon>
        <taxon>Acipenseriformes</taxon>
        <taxon>Acipenseridae</taxon>
        <taxon>Huso</taxon>
    </lineage>
</organism>
<feature type="compositionally biased region" description="Polar residues" evidence="4">
    <location>
        <begin position="916"/>
        <end position="928"/>
    </location>
</feature>
<keyword evidence="1" id="KW-0732">Signal</keyword>
<dbReference type="InterPro" id="IPR013151">
    <property type="entry name" value="Immunoglobulin_dom"/>
</dbReference>
<keyword evidence="5" id="KW-0812">Transmembrane</keyword>
<feature type="non-terminal residue" evidence="7">
    <location>
        <position position="1"/>
    </location>
</feature>
<protein>
    <submittedName>
        <fullName evidence="7">Fc receptor-like protein 5</fullName>
    </submittedName>
</protein>
<dbReference type="InterPro" id="IPR003598">
    <property type="entry name" value="Ig_sub2"/>
</dbReference>
<evidence type="ECO:0000313" key="8">
    <source>
        <dbReference type="Proteomes" id="UP001369086"/>
    </source>
</evidence>
<dbReference type="Pfam" id="PF00047">
    <property type="entry name" value="ig"/>
    <property type="match status" value="1"/>
</dbReference>
<feature type="domain" description="Ig-like" evidence="6">
    <location>
        <begin position="97"/>
        <end position="183"/>
    </location>
</feature>
<reference evidence="7 8" key="1">
    <citation type="submission" date="2021-05" db="EMBL/GenBank/DDBJ databases">
        <authorList>
            <person name="Zahm M."/>
            <person name="Klopp C."/>
            <person name="Cabau C."/>
            <person name="Kuhl H."/>
            <person name="Suciu R."/>
            <person name="Ciorpac M."/>
            <person name="Holostenco D."/>
            <person name="Gessner J."/>
            <person name="Wuertz S."/>
            <person name="Hohne C."/>
            <person name="Stock M."/>
            <person name="Gislard M."/>
            <person name="Lluch J."/>
            <person name="Milhes M."/>
            <person name="Lampietro C."/>
            <person name="Lopez Roques C."/>
            <person name="Donnadieu C."/>
            <person name="Du K."/>
            <person name="Schartl M."/>
            <person name="Guiguen Y."/>
        </authorList>
    </citation>
    <scope>NUCLEOTIDE SEQUENCE [LARGE SCALE GENOMIC DNA]</scope>
    <source>
        <strain evidence="7">Hh-F2</strain>
        <tissue evidence="7">Blood</tissue>
    </source>
</reference>
<feature type="compositionally biased region" description="Basic and acidic residues" evidence="4">
    <location>
        <begin position="792"/>
        <end position="819"/>
    </location>
</feature>
<evidence type="ECO:0000259" key="6">
    <source>
        <dbReference type="PROSITE" id="PS50835"/>
    </source>
</evidence>
<dbReference type="PANTHER" id="PTHR11481:SF64">
    <property type="entry name" value="FC RECEPTOR-LIKE PROTEIN 4"/>
    <property type="match status" value="1"/>
</dbReference>
<keyword evidence="5" id="KW-0472">Membrane</keyword>
<evidence type="ECO:0000256" key="1">
    <source>
        <dbReference type="ARBA" id="ARBA00022729"/>
    </source>
</evidence>
<sequence>ERPQAVLTQEPAWTQIFRSETVTLRCQVPGHYTDWKFTWYKAGWNAPVTQDSYSSIDGDRYTISYATQYHSGEYTCKGKRRGNPSDTSDALALRVSDRYMMLEASSQSLSEGDRLSLKCHFNNYDKYSTASFYKNDKQLDSKPGRELVIDHVSKRDEGSYKCSATWRWPPKNRESDLVEIEVTELFWQVTLTAYPRATLTEGDPLSLICDAVFKDSRLPLQYSFMKDGSVIETSENHQYNIATSNMAQTGLYKCAIQMQGVTKESEELKIEIKSKRPLILTKSPTPFAEMQPQTCKEPPPCFTVACRHSFVYRSPALRQTNCLLLQPNISNFDSSVQSTCCHFSVTPVSLSGVALRVSPIGGVVIEGTSLSLLCSVAVGSLPIVFTWHREGSQGHIARHTAADQRSDELILLRAQESDTGSYCCQAAYGEGEEGISSQSALLTVLVPVSAPSLSLVSGNSVAPSGDTLTLRCESHRGTGPIWYSFHHRGNEGNQSSTLLYWTSLPGPGPVSHNRTILNESDSGQYWCDSFNNVSQEIKTSERINITAIVPVAGANLSSALPEGGVWKNSRVSLHCSVLRGTKPSYSWYRNGQRLHIPDHTRTYTLSEGGATLSIHSVQELHEGTYQCVAENQITERRTFNSTSNTVELRTATALTLIVSLVSVFILLPVISACLFLTVRALKNNQSLRETIEKYGVIRQKPKTLREPAASPVAENSHDIPETSHAAAEREGELVYAVVDIKKKSKVKRGQEPKNRKNPPLEYCVTYAKVNDRASEKTEGEKEECVYSLQHEAGIEGTREEGKGKREEGRGNEGAREGRTEGLIYTLPIITKTEGVREGGKGKSGREECFYSLPREVGRGREGCMYFEPRQTERGGGGEREEEVYSLPRGVGMYSLPREVERENGRGKGPGEGVYSNEESLYENFQQRT</sequence>
<dbReference type="InterPro" id="IPR007110">
    <property type="entry name" value="Ig-like_dom"/>
</dbReference>